<dbReference type="AlphaFoldDB" id="D2RFI7"/>
<dbReference type="GO" id="GO:0005886">
    <property type="term" value="C:plasma membrane"/>
    <property type="evidence" value="ECO:0007669"/>
    <property type="project" value="UniProtKB-SubCell"/>
</dbReference>
<evidence type="ECO:0000313" key="8">
    <source>
        <dbReference type="EMBL" id="ADB58881.1"/>
    </source>
</evidence>
<dbReference type="eggNOG" id="arCOG00271">
    <property type="taxonomic scope" value="Archaea"/>
</dbReference>
<dbReference type="RefSeq" id="WP_012941216.1">
    <property type="nucleotide sequence ID" value="NC_013741.1"/>
</dbReference>
<sequence length="278" mass="30819">MYPLLLLVSLTWAGSFIAIKIALNYLDPCNLAFYRFLIATPIMLILFRPNLKIRLKDLPSLIILGLSGVTLLYVVQFTALELTTATKASILINTSVIFTAILSHIFLREGMNVRKILGILIAFLGVFLVVSNGQINFTPNLGDLLMIFDGLLWAIYTVLGKAMLKSYRVEHLTTYAFALGTAMLFPFALSKGLANPFEMSLGAILSLLYLSILCSVFAYLAWYYALKALPATNVAVFTYLIPLFTALLAYVLLKEEITMFTALGGILIVLGVYFVERD</sequence>
<dbReference type="STRING" id="572546.Arcpr_1838"/>
<dbReference type="HOGENOM" id="CLU_033863_4_1_2"/>
<evidence type="ECO:0000256" key="1">
    <source>
        <dbReference type="ARBA" id="ARBA00004651"/>
    </source>
</evidence>
<feature type="transmembrane region" description="Helical" evidence="6">
    <location>
        <begin position="234"/>
        <end position="251"/>
    </location>
</feature>
<feature type="transmembrane region" description="Helical" evidence="6">
    <location>
        <begin position="32"/>
        <end position="51"/>
    </location>
</feature>
<dbReference type="InterPro" id="IPR050638">
    <property type="entry name" value="AA-Vitamin_Transporters"/>
</dbReference>
<feature type="transmembrane region" description="Helical" evidence="6">
    <location>
        <begin position="257"/>
        <end position="275"/>
    </location>
</feature>
<feature type="transmembrane region" description="Helical" evidence="6">
    <location>
        <begin position="201"/>
        <end position="222"/>
    </location>
</feature>
<evidence type="ECO:0000256" key="5">
    <source>
        <dbReference type="ARBA" id="ARBA00023136"/>
    </source>
</evidence>
<keyword evidence="3 6" id="KW-0812">Transmembrane</keyword>
<dbReference type="Pfam" id="PF00892">
    <property type="entry name" value="EamA"/>
    <property type="match status" value="2"/>
</dbReference>
<dbReference type="PaxDb" id="572546-Arcpr_1838"/>
<comment type="subcellular location">
    <subcellularLocation>
        <location evidence="1">Cell membrane</location>
        <topology evidence="1">Multi-pass membrane protein</topology>
    </subcellularLocation>
</comment>
<feature type="transmembrane region" description="Helical" evidence="6">
    <location>
        <begin position="172"/>
        <end position="189"/>
    </location>
</feature>
<dbReference type="InterPro" id="IPR000620">
    <property type="entry name" value="EamA_dom"/>
</dbReference>
<evidence type="ECO:0000256" key="4">
    <source>
        <dbReference type="ARBA" id="ARBA00022989"/>
    </source>
</evidence>
<dbReference type="EMBL" id="CP001857">
    <property type="protein sequence ID" value="ADB58881.1"/>
    <property type="molecule type" value="Genomic_DNA"/>
</dbReference>
<feature type="domain" description="EamA" evidence="7">
    <location>
        <begin position="4"/>
        <end position="130"/>
    </location>
</feature>
<reference evidence="8 9" key="1">
    <citation type="journal article" date="2010" name="Stand. Genomic Sci.">
        <title>Complete genome sequence of Archaeoglobus profundus type strain (AV18).</title>
        <authorList>
            <person name="von Jan M."/>
            <person name="Lapidus A."/>
            <person name="Del Rio T.G."/>
            <person name="Copeland A."/>
            <person name="Tice H."/>
            <person name="Cheng J.F."/>
            <person name="Lucas S."/>
            <person name="Chen F."/>
            <person name="Nolan M."/>
            <person name="Goodwin L."/>
            <person name="Han C."/>
            <person name="Pitluck S."/>
            <person name="Liolios K."/>
            <person name="Ivanova N."/>
            <person name="Mavromatis K."/>
            <person name="Ovchinnikova G."/>
            <person name="Chertkov O."/>
            <person name="Pati A."/>
            <person name="Chen A."/>
            <person name="Palaniappan K."/>
            <person name="Land M."/>
            <person name="Hauser L."/>
            <person name="Chang Y.J."/>
            <person name="Jeffries C.D."/>
            <person name="Saunders E."/>
            <person name="Brettin T."/>
            <person name="Detter J.C."/>
            <person name="Chain P."/>
            <person name="Eichinger K."/>
            <person name="Huber H."/>
            <person name="Spring S."/>
            <person name="Rohde M."/>
            <person name="Goker M."/>
            <person name="Wirth R."/>
            <person name="Woyke T."/>
            <person name="Bristow J."/>
            <person name="Eisen J.A."/>
            <person name="Markowitz V."/>
            <person name="Hugenholtz P."/>
            <person name="Kyrpides N.C."/>
            <person name="Klenk H.P."/>
        </authorList>
    </citation>
    <scope>NUCLEOTIDE SEQUENCE [LARGE SCALE GENOMIC DNA]</scope>
    <source>
        <strain evidence="9">DSM 5631 / JCM 9629 / NBRC 100127 / Av18</strain>
    </source>
</reference>
<dbReference type="InterPro" id="IPR037185">
    <property type="entry name" value="EmrE-like"/>
</dbReference>
<feature type="transmembrane region" description="Helical" evidence="6">
    <location>
        <begin position="88"/>
        <end position="107"/>
    </location>
</feature>
<dbReference type="Proteomes" id="UP000001901">
    <property type="component" value="Chromosome"/>
</dbReference>
<dbReference type="KEGG" id="apo:Arcpr_1838"/>
<evidence type="ECO:0000256" key="6">
    <source>
        <dbReference type="SAM" id="Phobius"/>
    </source>
</evidence>
<evidence type="ECO:0000256" key="3">
    <source>
        <dbReference type="ARBA" id="ARBA00022692"/>
    </source>
</evidence>
<feature type="transmembrane region" description="Helical" evidence="6">
    <location>
        <begin position="116"/>
        <end position="135"/>
    </location>
</feature>
<dbReference type="SUPFAM" id="SSF103481">
    <property type="entry name" value="Multidrug resistance efflux transporter EmrE"/>
    <property type="match status" value="2"/>
</dbReference>
<gene>
    <name evidence="8" type="ordered locus">Arcpr_1838</name>
</gene>
<dbReference type="GeneID" id="8740534"/>
<dbReference type="OrthoDB" id="50325at2157"/>
<evidence type="ECO:0000256" key="2">
    <source>
        <dbReference type="ARBA" id="ARBA00022475"/>
    </source>
</evidence>
<feature type="transmembrane region" description="Helical" evidence="6">
    <location>
        <begin position="141"/>
        <end position="160"/>
    </location>
</feature>
<keyword evidence="2" id="KW-1003">Cell membrane</keyword>
<accession>D2RFI7</accession>
<dbReference type="PANTHER" id="PTHR32322">
    <property type="entry name" value="INNER MEMBRANE TRANSPORTER"/>
    <property type="match status" value="1"/>
</dbReference>
<feature type="transmembrane region" description="Helical" evidence="6">
    <location>
        <begin position="58"/>
        <end position="76"/>
    </location>
</feature>
<evidence type="ECO:0000313" key="9">
    <source>
        <dbReference type="Proteomes" id="UP000001901"/>
    </source>
</evidence>
<dbReference type="Gene3D" id="1.10.3730.20">
    <property type="match status" value="1"/>
</dbReference>
<keyword evidence="4 6" id="KW-1133">Transmembrane helix</keyword>
<keyword evidence="5 6" id="KW-0472">Membrane</keyword>
<protein>
    <recommendedName>
        <fullName evidence="7">EamA domain-containing protein</fullName>
    </recommendedName>
</protein>
<name>D2RFI7_ARCPA</name>
<keyword evidence="9" id="KW-1185">Reference proteome</keyword>
<dbReference type="PANTHER" id="PTHR32322:SF18">
    <property type="entry name" value="S-ADENOSYLMETHIONINE_S-ADENOSYLHOMOCYSTEINE TRANSPORTER"/>
    <property type="match status" value="1"/>
</dbReference>
<proteinExistence type="predicted"/>
<evidence type="ECO:0000259" key="7">
    <source>
        <dbReference type="Pfam" id="PF00892"/>
    </source>
</evidence>
<organism evidence="8 9">
    <name type="scientific">Archaeoglobus profundus (strain DSM 5631 / JCM 9629 / NBRC 100127 / Av18)</name>
    <dbReference type="NCBI Taxonomy" id="572546"/>
    <lineage>
        <taxon>Archaea</taxon>
        <taxon>Methanobacteriati</taxon>
        <taxon>Methanobacteriota</taxon>
        <taxon>Archaeoglobi</taxon>
        <taxon>Archaeoglobales</taxon>
        <taxon>Archaeoglobaceae</taxon>
        <taxon>Archaeoglobus</taxon>
    </lineage>
</organism>
<feature type="domain" description="EamA" evidence="7">
    <location>
        <begin position="141"/>
        <end position="275"/>
    </location>
</feature>